<dbReference type="EMBL" id="QMDX01000007">
    <property type="protein sequence ID" value="TSD13479.1"/>
    <property type="molecule type" value="Genomic_DNA"/>
</dbReference>
<evidence type="ECO:0000313" key="1">
    <source>
        <dbReference type="EMBL" id="TSD13479.1"/>
    </source>
</evidence>
<organism evidence="1 2">
    <name type="scientific">Haloglomus irregulare</name>
    <dbReference type="NCBI Taxonomy" id="2234134"/>
    <lineage>
        <taxon>Archaea</taxon>
        <taxon>Methanobacteriati</taxon>
        <taxon>Methanobacteriota</taxon>
        <taxon>Stenosarchaea group</taxon>
        <taxon>Halobacteria</taxon>
        <taxon>Halobacteriales</taxon>
        <taxon>Natronomonadaceae</taxon>
        <taxon>Haloglomus</taxon>
    </lineage>
</organism>
<proteinExistence type="predicted"/>
<accession>A0A554N869</accession>
<dbReference type="InParanoid" id="A0A554N869"/>
<evidence type="ECO:0000313" key="2">
    <source>
        <dbReference type="Proteomes" id="UP000319894"/>
    </source>
</evidence>
<name>A0A554N869_9EURY</name>
<protein>
    <submittedName>
        <fullName evidence="1">Uncharacterized protein</fullName>
    </submittedName>
</protein>
<dbReference type="AlphaFoldDB" id="A0A554N869"/>
<comment type="caution">
    <text evidence="1">The sequence shown here is derived from an EMBL/GenBank/DDBJ whole genome shotgun (WGS) entry which is preliminary data.</text>
</comment>
<sequence>MSPNKRMESLPERPLHDEELAPLLAKDDVEEVWVPDHRPRSVATGGGAIQHSGDIMKIWMEFSDRYVAIEFFSPDHGSGLAWYQSLPTHKDEDIAEIFDHTLDDFERLSEKVNPRS</sequence>
<keyword evidence="2" id="KW-1185">Reference proteome</keyword>
<reference evidence="1 2" key="1">
    <citation type="submission" date="2018-06" db="EMBL/GenBank/DDBJ databases">
        <title>Natronomonas sp. F16-60 a new haloarchaeon isolated from a solar saltern of Isla Cristina, Huelva, Spain.</title>
        <authorList>
            <person name="Duran-Viseras A."/>
            <person name="Sanchez-Porro C."/>
            <person name="Ventosa A."/>
        </authorList>
    </citation>
    <scope>NUCLEOTIDE SEQUENCE [LARGE SCALE GENOMIC DNA]</scope>
    <source>
        <strain evidence="1 2">F16-60</strain>
    </source>
</reference>
<gene>
    <name evidence="1" type="ORF">DP107_11655</name>
</gene>
<dbReference type="RefSeq" id="WP_144262337.1">
    <property type="nucleotide sequence ID" value="NZ_QMDX01000007.1"/>
</dbReference>
<dbReference type="Proteomes" id="UP000319894">
    <property type="component" value="Unassembled WGS sequence"/>
</dbReference>